<evidence type="ECO:0000313" key="1">
    <source>
        <dbReference type="EMBL" id="CAG8550870.1"/>
    </source>
</evidence>
<evidence type="ECO:0000313" key="2">
    <source>
        <dbReference type="Proteomes" id="UP000789366"/>
    </source>
</evidence>
<reference evidence="1" key="1">
    <citation type="submission" date="2021-06" db="EMBL/GenBank/DDBJ databases">
        <authorList>
            <person name="Kallberg Y."/>
            <person name="Tangrot J."/>
            <person name="Rosling A."/>
        </authorList>
    </citation>
    <scope>NUCLEOTIDE SEQUENCE</scope>
    <source>
        <strain evidence="1">28 12/20/2015</strain>
    </source>
</reference>
<keyword evidence="2" id="KW-1185">Reference proteome</keyword>
<comment type="caution">
    <text evidence="1">The sequence shown here is derived from an EMBL/GenBank/DDBJ whole genome shotgun (WGS) entry which is preliminary data.</text>
</comment>
<organism evidence="1 2">
    <name type="scientific">Cetraspora pellucida</name>
    <dbReference type="NCBI Taxonomy" id="1433469"/>
    <lineage>
        <taxon>Eukaryota</taxon>
        <taxon>Fungi</taxon>
        <taxon>Fungi incertae sedis</taxon>
        <taxon>Mucoromycota</taxon>
        <taxon>Glomeromycotina</taxon>
        <taxon>Glomeromycetes</taxon>
        <taxon>Diversisporales</taxon>
        <taxon>Gigasporaceae</taxon>
        <taxon>Cetraspora</taxon>
    </lineage>
</organism>
<gene>
    <name evidence="1" type="ORF">SPELUC_LOCUS5197</name>
</gene>
<accession>A0ACA9LWS1</accession>
<proteinExistence type="predicted"/>
<dbReference type="EMBL" id="CAJVPW010005163">
    <property type="protein sequence ID" value="CAG8550870.1"/>
    <property type="molecule type" value="Genomic_DNA"/>
</dbReference>
<dbReference type="Proteomes" id="UP000789366">
    <property type="component" value="Unassembled WGS sequence"/>
</dbReference>
<protein>
    <submittedName>
        <fullName evidence="1">2992_t:CDS:1</fullName>
    </submittedName>
</protein>
<sequence>MSSLRDFKQWRIIEFRKPMSIFQFLDDKLKYRIRQLNGKMTIYSNVQDYSFKMHDYSAVDPQVFFTTISNVEDDKICTCMFHLPPPPDIFDYFRADRDMPVKKMRFARMIKSKRQNIENAYNKLSDFISLYREEHDQFETAFIGKKHGRFFIMQPDGRVSRDNHFFVAVFNPEFKDQAASVVENESQITCSSE</sequence>
<name>A0ACA9LWS1_9GLOM</name>